<dbReference type="PROSITE" id="PS50097">
    <property type="entry name" value="BTB"/>
    <property type="match status" value="1"/>
</dbReference>
<keyword evidence="4" id="KW-1185">Reference proteome</keyword>
<dbReference type="EMBL" id="MSFM01000016">
    <property type="protein sequence ID" value="PKY00141.1"/>
    <property type="molecule type" value="Genomic_DNA"/>
</dbReference>
<feature type="domain" description="BTB" evidence="2">
    <location>
        <begin position="63"/>
        <end position="146"/>
    </location>
</feature>
<dbReference type="VEuPathDB" id="FungiDB:P168DRAFT_322591"/>
<dbReference type="InterPro" id="IPR011333">
    <property type="entry name" value="SKP1/BTB/POZ_sf"/>
</dbReference>
<accession>A0A2I1CR76</accession>
<sequence>MTIRFVPHPAPEVEPEESYSPDVVKDEERYTPDVVDDEEEYTPDVSEDEESHTPEEHEEICPPDVLLISKDGGSQEVHSGLLAEYSKYLRRCFEFSVSNPPGTAHLITNASILKDNGPWRVKTNFSLRSIKYLVEFLYTGEVQLPRYQPPGLFFPYGRQYSSLYDQRQRREEHAFNIFSILVEVHNLALCYHVDQLRIAAEERITRVLADCTGKMDLFRGAACILENGIDETNKALATVHVIKMLHLYSSNKRFPHFMWTRAWCTALKRMPREAAQEYYNLLAGYIRLNDSEPAKEAMESLPMHYNWVMSFRSHQSL</sequence>
<evidence type="ECO:0000256" key="1">
    <source>
        <dbReference type="SAM" id="MobiDB-lite"/>
    </source>
</evidence>
<dbReference type="Proteomes" id="UP000234254">
    <property type="component" value="Unassembled WGS sequence"/>
</dbReference>
<dbReference type="OrthoDB" id="10261408at2759"/>
<name>A0A2I1CR76_ASPC2</name>
<dbReference type="Gene3D" id="3.30.710.10">
    <property type="entry name" value="Potassium Channel Kv1.1, Chain A"/>
    <property type="match status" value="1"/>
</dbReference>
<dbReference type="RefSeq" id="XP_024688735.1">
    <property type="nucleotide sequence ID" value="XM_024840590.1"/>
</dbReference>
<reference evidence="3" key="1">
    <citation type="submission" date="2016-12" db="EMBL/GenBank/DDBJ databases">
        <title>The genomes of Aspergillus section Nigri reveals drivers in fungal speciation.</title>
        <authorList>
            <consortium name="DOE Joint Genome Institute"/>
            <person name="Vesth T.C."/>
            <person name="Nybo J."/>
            <person name="Theobald S."/>
            <person name="Brandl J."/>
            <person name="Frisvad J.C."/>
            <person name="Nielsen K.F."/>
            <person name="Lyhne E.K."/>
            <person name="Kogle M.E."/>
            <person name="Kuo A."/>
            <person name="Riley R."/>
            <person name="Clum A."/>
            <person name="Nolan M."/>
            <person name="Lipzen A."/>
            <person name="Salamov A."/>
            <person name="Henrissat B."/>
            <person name="Wiebenga A."/>
            <person name="De vries R.P."/>
            <person name="Grigoriev I.V."/>
            <person name="Mortensen U.H."/>
            <person name="Andersen M.R."/>
            <person name="Baker S.E."/>
        </authorList>
    </citation>
    <scope>NUCLEOTIDE SEQUENCE</scope>
    <source>
        <strain evidence="3">IBT 28561</strain>
    </source>
</reference>
<proteinExistence type="predicted"/>
<gene>
    <name evidence="3" type="ORF">P168DRAFT_322591</name>
</gene>
<comment type="caution">
    <text evidence="3">The sequence shown here is derived from an EMBL/GenBank/DDBJ whole genome shotgun (WGS) entry which is preliminary data.</text>
</comment>
<dbReference type="GeneID" id="36548114"/>
<evidence type="ECO:0000259" key="2">
    <source>
        <dbReference type="PROSITE" id="PS50097"/>
    </source>
</evidence>
<evidence type="ECO:0000313" key="4">
    <source>
        <dbReference type="Proteomes" id="UP000234254"/>
    </source>
</evidence>
<organism evidence="3 4">
    <name type="scientific">Aspergillus campestris (strain IBT 28561)</name>
    <dbReference type="NCBI Taxonomy" id="1392248"/>
    <lineage>
        <taxon>Eukaryota</taxon>
        <taxon>Fungi</taxon>
        <taxon>Dikarya</taxon>
        <taxon>Ascomycota</taxon>
        <taxon>Pezizomycotina</taxon>
        <taxon>Eurotiomycetes</taxon>
        <taxon>Eurotiomycetidae</taxon>
        <taxon>Eurotiales</taxon>
        <taxon>Aspergillaceae</taxon>
        <taxon>Aspergillus</taxon>
        <taxon>Aspergillus subgen. Circumdati</taxon>
    </lineage>
</organism>
<protein>
    <recommendedName>
        <fullName evidence="2">BTB domain-containing protein</fullName>
    </recommendedName>
</protein>
<evidence type="ECO:0000313" key="3">
    <source>
        <dbReference type="EMBL" id="PKY00141.1"/>
    </source>
</evidence>
<feature type="compositionally biased region" description="Acidic residues" evidence="1">
    <location>
        <begin position="34"/>
        <end position="50"/>
    </location>
</feature>
<dbReference type="AlphaFoldDB" id="A0A2I1CR76"/>
<dbReference type="InterPro" id="IPR000210">
    <property type="entry name" value="BTB/POZ_dom"/>
</dbReference>
<feature type="region of interest" description="Disordered" evidence="1">
    <location>
        <begin position="1"/>
        <end position="59"/>
    </location>
</feature>